<dbReference type="Proteomes" id="UP000177068">
    <property type="component" value="Unassembled WGS sequence"/>
</dbReference>
<organism evidence="1 2">
    <name type="scientific">Candidatus Zambryskibacteria bacterium RIFCSPLOWO2_01_FULL_47_14</name>
    <dbReference type="NCBI Taxonomy" id="1802763"/>
    <lineage>
        <taxon>Bacteria</taxon>
        <taxon>Candidatus Zambryskiibacteriota</taxon>
    </lineage>
</organism>
<dbReference type="EMBL" id="MHWG01000012">
    <property type="protein sequence ID" value="OHB05761.1"/>
    <property type="molecule type" value="Genomic_DNA"/>
</dbReference>
<evidence type="ECO:0000313" key="2">
    <source>
        <dbReference type="Proteomes" id="UP000177068"/>
    </source>
</evidence>
<dbReference type="AlphaFoldDB" id="A0A1G2U8H1"/>
<accession>A0A1G2U8H1</accession>
<comment type="caution">
    <text evidence="1">The sequence shown here is derived from an EMBL/GenBank/DDBJ whole genome shotgun (WGS) entry which is preliminary data.</text>
</comment>
<protein>
    <submittedName>
        <fullName evidence="1">Uncharacterized protein</fullName>
    </submittedName>
</protein>
<evidence type="ECO:0000313" key="1">
    <source>
        <dbReference type="EMBL" id="OHB05761.1"/>
    </source>
</evidence>
<reference evidence="1 2" key="1">
    <citation type="journal article" date="2016" name="Nat. Commun.">
        <title>Thousands of microbial genomes shed light on interconnected biogeochemical processes in an aquifer system.</title>
        <authorList>
            <person name="Anantharaman K."/>
            <person name="Brown C.T."/>
            <person name="Hug L.A."/>
            <person name="Sharon I."/>
            <person name="Castelle C.J."/>
            <person name="Probst A.J."/>
            <person name="Thomas B.C."/>
            <person name="Singh A."/>
            <person name="Wilkins M.J."/>
            <person name="Karaoz U."/>
            <person name="Brodie E.L."/>
            <person name="Williams K.H."/>
            <person name="Hubbard S.S."/>
            <person name="Banfield J.F."/>
        </authorList>
    </citation>
    <scope>NUCLEOTIDE SEQUENCE [LARGE SCALE GENOMIC DNA]</scope>
</reference>
<sequence>MERFTKNNLRLLTIPLYLSDEYGGSGNLHIVRAIIPGLIPMTFGNRQEPAGMERIYRIGKEFGGKELSYGELTKLPHPFE</sequence>
<name>A0A1G2U8H1_9BACT</name>
<proteinExistence type="predicted"/>
<gene>
    <name evidence="1" type="ORF">A3A26_03720</name>
</gene>